<evidence type="ECO:0000256" key="7">
    <source>
        <dbReference type="SAM" id="SignalP"/>
    </source>
</evidence>
<evidence type="ECO:0000259" key="8">
    <source>
        <dbReference type="PROSITE" id="PS50835"/>
    </source>
</evidence>
<dbReference type="CDD" id="cd00096">
    <property type="entry name" value="Ig"/>
    <property type="match status" value="1"/>
</dbReference>
<keyword evidence="6" id="KW-0812">Transmembrane</keyword>
<dbReference type="GO" id="GO:0016020">
    <property type="term" value="C:membrane"/>
    <property type="evidence" value="ECO:0007669"/>
    <property type="project" value="UniProtKB-SubCell"/>
</dbReference>
<feature type="signal peptide" evidence="7">
    <location>
        <begin position="1"/>
        <end position="21"/>
    </location>
</feature>
<dbReference type="InterPro" id="IPR036179">
    <property type="entry name" value="Ig-like_dom_sf"/>
</dbReference>
<accession>A0AAD7SRR7</accession>
<dbReference type="SUPFAM" id="SSF48726">
    <property type="entry name" value="Immunoglobulin"/>
    <property type="match status" value="2"/>
</dbReference>
<dbReference type="AlphaFoldDB" id="A0AAD7SRR7"/>
<evidence type="ECO:0000256" key="6">
    <source>
        <dbReference type="SAM" id="Phobius"/>
    </source>
</evidence>
<proteinExistence type="predicted"/>
<keyword evidence="2 7" id="KW-0732">Signal</keyword>
<dbReference type="InterPro" id="IPR007110">
    <property type="entry name" value="Ig-like_dom"/>
</dbReference>
<feature type="region of interest" description="Disordered" evidence="5">
    <location>
        <begin position="261"/>
        <end position="337"/>
    </location>
</feature>
<keyword evidence="6" id="KW-1133">Transmembrane helix</keyword>
<dbReference type="Proteomes" id="UP001221898">
    <property type="component" value="Unassembled WGS sequence"/>
</dbReference>
<comment type="subcellular location">
    <subcellularLocation>
        <location evidence="1">Membrane</location>
    </subcellularLocation>
</comment>
<dbReference type="InterPro" id="IPR015631">
    <property type="entry name" value="CD2/SLAM_rcpt"/>
</dbReference>
<keyword evidence="3 6" id="KW-0472">Membrane</keyword>
<dbReference type="PANTHER" id="PTHR12080:SF48">
    <property type="entry name" value="IMMUNOGLOBULIN SUBTYPE DOMAIN-CONTAINING PROTEIN"/>
    <property type="match status" value="1"/>
</dbReference>
<feature type="domain" description="Ig-like" evidence="8">
    <location>
        <begin position="120"/>
        <end position="193"/>
    </location>
</feature>
<evidence type="ECO:0000256" key="1">
    <source>
        <dbReference type="ARBA" id="ARBA00004370"/>
    </source>
</evidence>
<feature type="chain" id="PRO_5042170858" description="Ig-like domain-containing protein" evidence="7">
    <location>
        <begin position="22"/>
        <end position="337"/>
    </location>
</feature>
<reference evidence="9" key="1">
    <citation type="journal article" date="2023" name="Science">
        <title>Genome structures resolve the early diversification of teleost fishes.</title>
        <authorList>
            <person name="Parey E."/>
            <person name="Louis A."/>
            <person name="Montfort J."/>
            <person name="Bouchez O."/>
            <person name="Roques C."/>
            <person name="Iampietro C."/>
            <person name="Lluch J."/>
            <person name="Castinel A."/>
            <person name="Donnadieu C."/>
            <person name="Desvignes T."/>
            <person name="Floi Bucao C."/>
            <person name="Jouanno E."/>
            <person name="Wen M."/>
            <person name="Mejri S."/>
            <person name="Dirks R."/>
            <person name="Jansen H."/>
            <person name="Henkel C."/>
            <person name="Chen W.J."/>
            <person name="Zahm M."/>
            <person name="Cabau C."/>
            <person name="Klopp C."/>
            <person name="Thompson A.W."/>
            <person name="Robinson-Rechavi M."/>
            <person name="Braasch I."/>
            <person name="Lecointre G."/>
            <person name="Bobe J."/>
            <person name="Postlethwait J.H."/>
            <person name="Berthelot C."/>
            <person name="Roest Crollius H."/>
            <person name="Guiguen Y."/>
        </authorList>
    </citation>
    <scope>NUCLEOTIDE SEQUENCE</scope>
    <source>
        <strain evidence="9">NC1722</strain>
    </source>
</reference>
<feature type="compositionally biased region" description="Basic residues" evidence="5">
    <location>
        <begin position="325"/>
        <end position="337"/>
    </location>
</feature>
<dbReference type="InterPro" id="IPR013783">
    <property type="entry name" value="Ig-like_fold"/>
</dbReference>
<name>A0AAD7SRR7_9TELE</name>
<protein>
    <recommendedName>
        <fullName evidence="8">Ig-like domain-containing protein</fullName>
    </recommendedName>
</protein>
<dbReference type="PROSITE" id="PS50835">
    <property type="entry name" value="IG_LIKE"/>
    <property type="match status" value="1"/>
</dbReference>
<feature type="transmembrane region" description="Helical" evidence="6">
    <location>
        <begin position="214"/>
        <end position="240"/>
    </location>
</feature>
<evidence type="ECO:0000256" key="3">
    <source>
        <dbReference type="ARBA" id="ARBA00023136"/>
    </source>
</evidence>
<gene>
    <name evidence="9" type="ORF">AAFF_G00279900</name>
</gene>
<evidence type="ECO:0000313" key="10">
    <source>
        <dbReference type="Proteomes" id="UP001221898"/>
    </source>
</evidence>
<evidence type="ECO:0000256" key="5">
    <source>
        <dbReference type="SAM" id="MobiDB-lite"/>
    </source>
</evidence>
<evidence type="ECO:0000313" key="9">
    <source>
        <dbReference type="EMBL" id="KAJ8407416.1"/>
    </source>
</evidence>
<dbReference type="EMBL" id="JAINUG010000039">
    <property type="protein sequence ID" value="KAJ8407416.1"/>
    <property type="molecule type" value="Genomic_DNA"/>
</dbReference>
<organism evidence="9 10">
    <name type="scientific">Aldrovandia affinis</name>
    <dbReference type="NCBI Taxonomy" id="143900"/>
    <lineage>
        <taxon>Eukaryota</taxon>
        <taxon>Metazoa</taxon>
        <taxon>Chordata</taxon>
        <taxon>Craniata</taxon>
        <taxon>Vertebrata</taxon>
        <taxon>Euteleostomi</taxon>
        <taxon>Actinopterygii</taxon>
        <taxon>Neopterygii</taxon>
        <taxon>Teleostei</taxon>
        <taxon>Notacanthiformes</taxon>
        <taxon>Halosauridae</taxon>
        <taxon>Aldrovandia</taxon>
    </lineage>
</organism>
<dbReference type="Gene3D" id="2.60.40.10">
    <property type="entry name" value="Immunoglobulins"/>
    <property type="match status" value="2"/>
</dbReference>
<dbReference type="PANTHER" id="PTHR12080">
    <property type="entry name" value="SIGNALING LYMPHOCYTIC ACTIVATION MOLECULE"/>
    <property type="match status" value="1"/>
</dbReference>
<keyword evidence="4" id="KW-0325">Glycoprotein</keyword>
<keyword evidence="10" id="KW-1185">Reference proteome</keyword>
<evidence type="ECO:0000256" key="4">
    <source>
        <dbReference type="ARBA" id="ARBA00023180"/>
    </source>
</evidence>
<sequence length="337" mass="38012">MTWRSFIILCILYTFNTVKLGEQVECEYRLHGSSVSLDLNYPDLKEELHLTWKRNTDTIFERKKSKVRKGELSDISSNGSLQLKDLKPEHNGEYQGEVFDVKGISHKSNKHNICVIEHVPKPTVVTDCKMETLTCKVEPKSKLTFSWKLNTKSLLDETKNVMKFNPKKTKTSKYSCKVKNEFSTNESGEIEINCQGKATGTNVQEAKTLFGLDFWLMMGILAAAGSLMLLLVIVLALCLCRRKRRGKKQISDEEELRLANLTQQPDLPGQHGHQAPTRKVYAGNYGHPHSGAQPPALPKPRGQGRPKPPHPPGLAQEEDQPPPRPKPRKKGSRPPRS</sequence>
<comment type="caution">
    <text evidence="9">The sequence shown here is derived from an EMBL/GenBank/DDBJ whole genome shotgun (WGS) entry which is preliminary data.</text>
</comment>
<evidence type="ECO:0000256" key="2">
    <source>
        <dbReference type="ARBA" id="ARBA00022729"/>
    </source>
</evidence>